<dbReference type="AlphaFoldDB" id="A0AAE0TB55"/>
<dbReference type="EMBL" id="JAEAOA010001141">
    <property type="protein sequence ID" value="KAK3606971.1"/>
    <property type="molecule type" value="Genomic_DNA"/>
</dbReference>
<evidence type="ECO:0000256" key="3">
    <source>
        <dbReference type="ARBA" id="ARBA00022857"/>
    </source>
</evidence>
<reference evidence="7" key="1">
    <citation type="journal article" date="2021" name="Genome Biol. Evol.">
        <title>A High-Quality Reference Genome for a Parasitic Bivalve with Doubly Uniparental Inheritance (Bivalvia: Unionida).</title>
        <authorList>
            <person name="Smith C.H."/>
        </authorList>
    </citation>
    <scope>NUCLEOTIDE SEQUENCE</scope>
    <source>
        <strain evidence="7">CHS0354</strain>
    </source>
</reference>
<keyword evidence="5" id="KW-0511">Multifunctional enzyme</keyword>
<evidence type="ECO:0000313" key="7">
    <source>
        <dbReference type="EMBL" id="KAK3606971.1"/>
    </source>
</evidence>
<dbReference type="PROSITE" id="PS51747">
    <property type="entry name" value="CYT_DCMP_DEAMINASES_2"/>
    <property type="match status" value="1"/>
</dbReference>
<evidence type="ECO:0000256" key="1">
    <source>
        <dbReference type="ARBA" id="ARBA00004910"/>
    </source>
</evidence>
<dbReference type="PIRSF" id="PIRSF006769">
    <property type="entry name" value="RibD"/>
    <property type="match status" value="1"/>
</dbReference>
<dbReference type="InterPro" id="IPR002125">
    <property type="entry name" value="CMP_dCMP_dom"/>
</dbReference>
<evidence type="ECO:0000259" key="6">
    <source>
        <dbReference type="PROSITE" id="PS51747"/>
    </source>
</evidence>
<dbReference type="Gene3D" id="3.40.140.10">
    <property type="entry name" value="Cytidine Deaminase, domain 2"/>
    <property type="match status" value="1"/>
</dbReference>
<sequence length="332" mass="36816">MHQPPEYYIRLLLKEAEPLRVYTRPNPTVGAMLVSAGGQILAKGFHQKYGQVHAEVNCLERIERVPPDAVLYVTLEPCCHYGKTPPCTDLIIRKGVKRVVIGTVDSSSKVNGKGIKQLQENGIQVSAGIAESDCRFVNRVFFKNARYAMPYIALKTAVTADGKMALPDGTSKWITGEDARVRTHYYRSWYGAVAVGKQTYLADDPALDNRYLPDMPQPTSLVFWGSGVPLYQQRFFKSGAVSRIFIADDADLPEAQAFAKFTGATLLSYKKGKRDLKQLFFRLYDMGIDSVMIEGGAALYASVIRADCADCVHVFMAPKLLGNREAIDWSGT</sequence>
<dbReference type="NCBIfam" id="TIGR00326">
    <property type="entry name" value="eubact_ribD"/>
    <property type="match status" value="1"/>
</dbReference>
<keyword evidence="4" id="KW-0560">Oxidoreductase</keyword>
<dbReference type="GO" id="GO:0009231">
    <property type="term" value="P:riboflavin biosynthetic process"/>
    <property type="evidence" value="ECO:0007669"/>
    <property type="project" value="InterPro"/>
</dbReference>
<evidence type="ECO:0000256" key="2">
    <source>
        <dbReference type="ARBA" id="ARBA00013173"/>
    </source>
</evidence>
<dbReference type="Proteomes" id="UP001195483">
    <property type="component" value="Unassembled WGS sequence"/>
</dbReference>
<name>A0AAE0TB55_9BIVA</name>
<protein>
    <recommendedName>
        <fullName evidence="2">5-amino-6-(5-phosphoribosylamino)uracil reductase</fullName>
        <ecNumber evidence="2">1.1.1.193</ecNumber>
    </recommendedName>
</protein>
<dbReference type="InterPro" id="IPR016193">
    <property type="entry name" value="Cytidine_deaminase-like"/>
</dbReference>
<dbReference type="Pfam" id="PF00383">
    <property type="entry name" value="dCMP_cyt_deam_1"/>
    <property type="match status" value="1"/>
</dbReference>
<evidence type="ECO:0000256" key="4">
    <source>
        <dbReference type="ARBA" id="ARBA00023002"/>
    </source>
</evidence>
<evidence type="ECO:0000313" key="8">
    <source>
        <dbReference type="Proteomes" id="UP001195483"/>
    </source>
</evidence>
<dbReference type="SUPFAM" id="SSF53927">
    <property type="entry name" value="Cytidine deaminase-like"/>
    <property type="match status" value="1"/>
</dbReference>
<organism evidence="7 8">
    <name type="scientific">Potamilus streckersoni</name>
    <dbReference type="NCBI Taxonomy" id="2493646"/>
    <lineage>
        <taxon>Eukaryota</taxon>
        <taxon>Metazoa</taxon>
        <taxon>Spiralia</taxon>
        <taxon>Lophotrochozoa</taxon>
        <taxon>Mollusca</taxon>
        <taxon>Bivalvia</taxon>
        <taxon>Autobranchia</taxon>
        <taxon>Heteroconchia</taxon>
        <taxon>Palaeoheterodonta</taxon>
        <taxon>Unionida</taxon>
        <taxon>Unionoidea</taxon>
        <taxon>Unionidae</taxon>
        <taxon>Ambleminae</taxon>
        <taxon>Lampsilini</taxon>
        <taxon>Potamilus</taxon>
    </lineage>
</organism>
<reference evidence="7" key="2">
    <citation type="journal article" date="2021" name="Genome Biol. Evol.">
        <title>Developing a high-quality reference genome for a parasitic bivalve with doubly uniparental inheritance (Bivalvia: Unionida).</title>
        <authorList>
            <person name="Smith C.H."/>
        </authorList>
    </citation>
    <scope>NUCLEOTIDE SEQUENCE</scope>
    <source>
        <strain evidence="7">CHS0354</strain>
        <tissue evidence="7">Mantle</tissue>
    </source>
</reference>
<evidence type="ECO:0000256" key="5">
    <source>
        <dbReference type="ARBA" id="ARBA00023268"/>
    </source>
</evidence>
<dbReference type="InterPro" id="IPR002734">
    <property type="entry name" value="RibDG_C"/>
</dbReference>
<keyword evidence="3" id="KW-0521">NADP</keyword>
<comment type="pathway">
    <text evidence="1">Cofactor biosynthesis; riboflavin biosynthesis; 5-amino-6-(D-ribitylamino)uracil from GTP: step 3/4.</text>
</comment>
<keyword evidence="8" id="KW-1185">Reference proteome</keyword>
<comment type="caution">
    <text evidence="7">The sequence shown here is derived from an EMBL/GenBank/DDBJ whole genome shotgun (WGS) entry which is preliminary data.</text>
</comment>
<accession>A0AAE0TB55</accession>
<dbReference type="PANTHER" id="PTHR38011:SF7">
    <property type="entry name" value="2,5-DIAMINO-6-RIBOSYLAMINO-4(3H)-PYRIMIDINONE 5'-PHOSPHATE REDUCTASE"/>
    <property type="match status" value="1"/>
</dbReference>
<proteinExistence type="predicted"/>
<dbReference type="CDD" id="cd01284">
    <property type="entry name" value="Riboflavin_deaminase-reductase"/>
    <property type="match status" value="1"/>
</dbReference>
<dbReference type="Gene3D" id="3.40.430.10">
    <property type="entry name" value="Dihydrofolate Reductase, subunit A"/>
    <property type="match status" value="1"/>
</dbReference>
<dbReference type="InterPro" id="IPR050765">
    <property type="entry name" value="Riboflavin_Biosynth_HTPR"/>
</dbReference>
<dbReference type="GO" id="GO:0008835">
    <property type="term" value="F:diaminohydroxyphosphoribosylaminopyrimidine deaminase activity"/>
    <property type="evidence" value="ECO:0007669"/>
    <property type="project" value="InterPro"/>
</dbReference>
<reference evidence="7" key="3">
    <citation type="submission" date="2023-05" db="EMBL/GenBank/DDBJ databases">
        <authorList>
            <person name="Smith C.H."/>
        </authorList>
    </citation>
    <scope>NUCLEOTIDE SEQUENCE</scope>
    <source>
        <strain evidence="7">CHS0354</strain>
        <tissue evidence="7">Mantle</tissue>
    </source>
</reference>
<dbReference type="GO" id="GO:0008703">
    <property type="term" value="F:5-amino-6-(5-phosphoribosylamino)uracil reductase activity"/>
    <property type="evidence" value="ECO:0007669"/>
    <property type="project" value="UniProtKB-EC"/>
</dbReference>
<dbReference type="PANTHER" id="PTHR38011">
    <property type="entry name" value="DIHYDROFOLATE REDUCTASE FAMILY PROTEIN (AFU_ORTHOLOGUE AFUA_8G06820)"/>
    <property type="match status" value="1"/>
</dbReference>
<dbReference type="InterPro" id="IPR024072">
    <property type="entry name" value="DHFR-like_dom_sf"/>
</dbReference>
<gene>
    <name evidence="7" type="ORF">CHS0354_018567</name>
</gene>
<dbReference type="Pfam" id="PF01872">
    <property type="entry name" value="RibD_C"/>
    <property type="match status" value="1"/>
</dbReference>
<dbReference type="EC" id="1.1.1.193" evidence="2"/>
<dbReference type="SUPFAM" id="SSF53597">
    <property type="entry name" value="Dihydrofolate reductase-like"/>
    <property type="match status" value="1"/>
</dbReference>
<feature type="domain" description="CMP/dCMP-type deaminase" evidence="6">
    <location>
        <begin position="3"/>
        <end position="126"/>
    </location>
</feature>
<dbReference type="InterPro" id="IPR004794">
    <property type="entry name" value="Eubact_RibD"/>
</dbReference>